<accession>A0AAX4KJU4</accession>
<evidence type="ECO:0008006" key="3">
    <source>
        <dbReference type="Google" id="ProtNLM"/>
    </source>
</evidence>
<organism evidence="1 2">
    <name type="scientific">Kwoniella europaea PYCC6329</name>
    <dbReference type="NCBI Taxonomy" id="1423913"/>
    <lineage>
        <taxon>Eukaryota</taxon>
        <taxon>Fungi</taxon>
        <taxon>Dikarya</taxon>
        <taxon>Basidiomycota</taxon>
        <taxon>Agaricomycotina</taxon>
        <taxon>Tremellomycetes</taxon>
        <taxon>Tremellales</taxon>
        <taxon>Cryptococcaceae</taxon>
        <taxon>Kwoniella</taxon>
    </lineage>
</organism>
<evidence type="ECO:0000313" key="1">
    <source>
        <dbReference type="EMBL" id="WWD06791.1"/>
    </source>
</evidence>
<dbReference type="RefSeq" id="XP_066084758.1">
    <property type="nucleotide sequence ID" value="XM_066228661.1"/>
</dbReference>
<keyword evidence="2" id="KW-1185">Reference proteome</keyword>
<sequence length="417" mass="48301">MVIDTPFLQDMILSNLDRRDLVRMLRVSKSAFQSASKHLYREFSFEHYKKLEQGYSLEVGDITTVGNLHYYLSQVRILSLARSSKNIELSDWPKLFKTFPDASRITKHDQTLYRSFVNGKELLSFNYPIRIRISQPSSTMRPKGCSSRTLAHHYGRVKIPIGWQEIISLCVAVSANYGLTIKDENQKERTLRQDMMYQMGRYDSFTLSKFWNHSPTSNKIVLTILRELDQKRLLDVTCLSFLRLDQDMLEIIRLLSRSLLTISHHRKHLTGTVVTWEQMLELLHWKGLRKVSAIDFGSYRFRPSSSSSDATIPASNIELRGRRVAQSSSTHWSFMIYLESLSATDSDAKTSKRAEQYARELAKVSRQYVKTQKTSLTLSIMLSHPRPWHWYDPTTQIKKAFEEELSAAEVTGPDVES</sequence>
<dbReference type="KEGG" id="ker:91103687"/>
<dbReference type="Proteomes" id="UP001358614">
    <property type="component" value="Chromosome 1"/>
</dbReference>
<proteinExistence type="predicted"/>
<protein>
    <recommendedName>
        <fullName evidence="3">F-box domain-containing protein</fullName>
    </recommendedName>
</protein>
<dbReference type="EMBL" id="CP144089">
    <property type="protein sequence ID" value="WWD06791.1"/>
    <property type="molecule type" value="Genomic_DNA"/>
</dbReference>
<dbReference type="AlphaFoldDB" id="A0AAX4KJU4"/>
<gene>
    <name evidence="1" type="ORF">V865_004886</name>
</gene>
<reference evidence="1 2" key="1">
    <citation type="submission" date="2024-01" db="EMBL/GenBank/DDBJ databases">
        <title>Comparative genomics of Cryptococcus and Kwoniella reveals pathogenesis evolution and contrasting modes of karyotype evolution via chromosome fusion or intercentromeric recombination.</title>
        <authorList>
            <person name="Coelho M.A."/>
            <person name="David-Palma M."/>
            <person name="Shea T."/>
            <person name="Bowers K."/>
            <person name="McGinley-Smith S."/>
            <person name="Mohammad A.W."/>
            <person name="Gnirke A."/>
            <person name="Yurkov A.M."/>
            <person name="Nowrousian M."/>
            <person name="Sun S."/>
            <person name="Cuomo C.A."/>
            <person name="Heitman J."/>
        </authorList>
    </citation>
    <scope>NUCLEOTIDE SEQUENCE [LARGE SCALE GENOMIC DNA]</scope>
    <source>
        <strain evidence="1 2">PYCC6329</strain>
    </source>
</reference>
<dbReference type="GeneID" id="91103687"/>
<evidence type="ECO:0000313" key="2">
    <source>
        <dbReference type="Proteomes" id="UP001358614"/>
    </source>
</evidence>
<name>A0AAX4KJU4_9TREE</name>